<sequence>MAAQEGKLTAVIRFPGADYTQHAVLAAAQRVLPLYSTAFITDVDDGDAAEKLCAERSKTRERMLFFSDYDLLPFEALLRHSDRFLSSSYIIRKALIRKHYLAHALHTYQLKHGESATQSRAVTPTTWHVEINFADELDELLMDDLFDLNDQLEANESREEDQQKWFILKPAMADRGNGIRLFASLDRLRDIFEEFEDSDSDEEEDDDEGAEDAEDASAKGGKDTAVMTSQLRHFVIQEYVSSPLLLQAPSPSQPPSPRKFHLRAYVLCVGALKVYLADEMLALFAPLPYVAPGTTAADDAANDFTSDDLRRHLTNTCLQAKDQPAGATKVSEENVFLFSELEGMQRSSSNSAGEGPQAPQHLTKADLSQIKQGVVDVLATTFTACATAGSIHWQMWPNAFEVFGIDLLVESTIPGVSTQTEADDASPPFRVWLLEINAQPDFAQTGSRLEPTIEHLFTRVFDLAVTPFFAGEQHAERPAPAVPGESVNGVTLCLDLELSKAWK</sequence>
<dbReference type="Gene3D" id="3.30.470.20">
    <property type="entry name" value="ATP-grasp fold, B domain"/>
    <property type="match status" value="1"/>
</dbReference>
<dbReference type="InterPro" id="IPR027746">
    <property type="entry name" value="TTL"/>
</dbReference>
<reference evidence="2" key="1">
    <citation type="journal article" date="2023" name="PhytoFront">
        <title>Draft Genome Resources of Seven Strains of Tilletia horrida, Causal Agent of Kernel Smut of Rice.</title>
        <authorList>
            <person name="Khanal S."/>
            <person name="Antony Babu S."/>
            <person name="Zhou X.G."/>
        </authorList>
    </citation>
    <scope>NUCLEOTIDE SEQUENCE</scope>
    <source>
        <strain evidence="2">TX3</strain>
    </source>
</reference>
<feature type="compositionally biased region" description="Acidic residues" evidence="1">
    <location>
        <begin position="195"/>
        <end position="215"/>
    </location>
</feature>
<organism evidence="2 3">
    <name type="scientific">Tilletia horrida</name>
    <dbReference type="NCBI Taxonomy" id="155126"/>
    <lineage>
        <taxon>Eukaryota</taxon>
        <taxon>Fungi</taxon>
        <taxon>Dikarya</taxon>
        <taxon>Basidiomycota</taxon>
        <taxon>Ustilaginomycotina</taxon>
        <taxon>Exobasidiomycetes</taxon>
        <taxon>Tilletiales</taxon>
        <taxon>Tilletiaceae</taxon>
        <taxon>Tilletia</taxon>
    </lineage>
</organism>
<keyword evidence="3" id="KW-1185">Reference proteome</keyword>
<dbReference type="PANTHER" id="PTHR47551:SF1">
    <property type="entry name" value="TUBULIN--TYROSINE LIGASE PBY1-RELATED"/>
    <property type="match status" value="1"/>
</dbReference>
<dbReference type="PROSITE" id="PS51221">
    <property type="entry name" value="TTL"/>
    <property type="match status" value="1"/>
</dbReference>
<accession>A0AAN6GL40</accession>
<evidence type="ECO:0000313" key="3">
    <source>
        <dbReference type="Proteomes" id="UP001176521"/>
    </source>
</evidence>
<name>A0AAN6GL40_9BASI</name>
<dbReference type="Proteomes" id="UP001176521">
    <property type="component" value="Unassembled WGS sequence"/>
</dbReference>
<comment type="caution">
    <text evidence="2">The sequence shown here is derived from an EMBL/GenBank/DDBJ whole genome shotgun (WGS) entry which is preliminary data.</text>
</comment>
<dbReference type="PANTHER" id="PTHR47551">
    <property type="entry name" value="TUBULIN--TYROSINE LIGASE PBY1-RELATED"/>
    <property type="match status" value="1"/>
</dbReference>
<feature type="region of interest" description="Disordered" evidence="1">
    <location>
        <begin position="195"/>
        <end position="222"/>
    </location>
</feature>
<dbReference type="Pfam" id="PF03133">
    <property type="entry name" value="TTL"/>
    <property type="match status" value="1"/>
</dbReference>
<dbReference type="GO" id="GO:0000932">
    <property type="term" value="C:P-body"/>
    <property type="evidence" value="ECO:0007669"/>
    <property type="project" value="TreeGrafter"/>
</dbReference>
<dbReference type="AlphaFoldDB" id="A0AAN6GL40"/>
<dbReference type="GO" id="GO:0016874">
    <property type="term" value="F:ligase activity"/>
    <property type="evidence" value="ECO:0007669"/>
    <property type="project" value="UniProtKB-KW"/>
</dbReference>
<keyword evidence="2" id="KW-0436">Ligase</keyword>
<dbReference type="InterPro" id="IPR004344">
    <property type="entry name" value="TTL/TTLL_fam"/>
</dbReference>
<dbReference type="EMBL" id="JAPDMQ010000026">
    <property type="protein sequence ID" value="KAK0539712.1"/>
    <property type="molecule type" value="Genomic_DNA"/>
</dbReference>
<protein>
    <submittedName>
        <fullName evidence="2">Tubulin--tyrosine ligase pby1</fullName>
    </submittedName>
</protein>
<gene>
    <name evidence="2" type="primary">PBY1</name>
    <name evidence="2" type="ORF">OC842_000836</name>
</gene>
<proteinExistence type="predicted"/>
<evidence type="ECO:0000313" key="2">
    <source>
        <dbReference type="EMBL" id="KAK0539712.1"/>
    </source>
</evidence>
<evidence type="ECO:0000256" key="1">
    <source>
        <dbReference type="SAM" id="MobiDB-lite"/>
    </source>
</evidence>